<name>A0AAV5EMZ4_ELECO</name>
<reference evidence="1" key="1">
    <citation type="journal article" date="2018" name="DNA Res.">
        <title>Multiple hybrid de novo genome assembly of finger millet, an orphan allotetraploid crop.</title>
        <authorList>
            <person name="Hatakeyama M."/>
            <person name="Aluri S."/>
            <person name="Balachadran M.T."/>
            <person name="Sivarajan S.R."/>
            <person name="Patrignani A."/>
            <person name="Gruter S."/>
            <person name="Poveda L."/>
            <person name="Shimizu-Inatsugi R."/>
            <person name="Baeten J."/>
            <person name="Francoijs K.J."/>
            <person name="Nataraja K.N."/>
            <person name="Reddy Y.A.N."/>
            <person name="Phadnis S."/>
            <person name="Ravikumar R.L."/>
            <person name="Schlapbach R."/>
            <person name="Sreeman S.M."/>
            <person name="Shimizu K.K."/>
        </authorList>
    </citation>
    <scope>NUCLEOTIDE SEQUENCE</scope>
</reference>
<protein>
    <recommendedName>
        <fullName evidence="3">PDZ domain-containing protein</fullName>
    </recommendedName>
</protein>
<dbReference type="SUPFAM" id="SSF50494">
    <property type="entry name" value="Trypsin-like serine proteases"/>
    <property type="match status" value="1"/>
</dbReference>
<dbReference type="Gene3D" id="2.30.42.10">
    <property type="match status" value="1"/>
</dbReference>
<dbReference type="PANTHER" id="PTHR47389">
    <property type="entry name" value="OS09G0436400 PROTEIN"/>
    <property type="match status" value="1"/>
</dbReference>
<organism evidence="1 2">
    <name type="scientific">Eleusine coracana subsp. coracana</name>
    <dbReference type="NCBI Taxonomy" id="191504"/>
    <lineage>
        <taxon>Eukaryota</taxon>
        <taxon>Viridiplantae</taxon>
        <taxon>Streptophyta</taxon>
        <taxon>Embryophyta</taxon>
        <taxon>Tracheophyta</taxon>
        <taxon>Spermatophyta</taxon>
        <taxon>Magnoliopsida</taxon>
        <taxon>Liliopsida</taxon>
        <taxon>Poales</taxon>
        <taxon>Poaceae</taxon>
        <taxon>PACMAD clade</taxon>
        <taxon>Chloridoideae</taxon>
        <taxon>Cynodonteae</taxon>
        <taxon>Eleusininae</taxon>
        <taxon>Eleusine</taxon>
    </lineage>
</organism>
<keyword evidence="2" id="KW-1185">Reference proteome</keyword>
<comment type="caution">
    <text evidence="1">The sequence shown here is derived from an EMBL/GenBank/DDBJ whole genome shotgun (WGS) entry which is preliminary data.</text>
</comment>
<sequence>MLFGDGFVACQAELPTLMSSCTSACIKESYNLKQKEILLNAAKSILSLSANLEWKEYISYLCMHVDGIEINRCSGLVLELDGTKNSAIILTSAWLICTNKPFDEWSDKKYAPEAKVTIHLLDGITVDGELLYFSKHYDIAFYEILVRSHLQTLPLELDPEYGEDLFVLARDKNMDFICKTVQMMYVDPCEYQHNHYMFIGGSIPKCGTGGTLVNLNGKIMGMLFDTLPLAAFIPSSLIIRCLGLLRQYGRVVRPQLGLKLATVGLLDMAHIELLSRRYGVTSGLIVGEVSAGCFAERVGIRRGDVILSCQGVRISSVAQLEEILLDIGEKHIGKGNGVGSEANVEVKP</sequence>
<dbReference type="EMBL" id="BQKI01000076">
    <property type="protein sequence ID" value="GJN23596.1"/>
    <property type="molecule type" value="Genomic_DNA"/>
</dbReference>
<gene>
    <name evidence="1" type="primary">gb11260</name>
    <name evidence="1" type="ORF">PR202_gb11260</name>
</gene>
<dbReference type="InterPro" id="IPR036034">
    <property type="entry name" value="PDZ_sf"/>
</dbReference>
<evidence type="ECO:0000313" key="2">
    <source>
        <dbReference type="Proteomes" id="UP001054889"/>
    </source>
</evidence>
<dbReference type="SUPFAM" id="SSF50156">
    <property type="entry name" value="PDZ domain-like"/>
    <property type="match status" value="1"/>
</dbReference>
<dbReference type="PANTHER" id="PTHR47389:SF5">
    <property type="entry name" value="OS09G0436700 PROTEIN"/>
    <property type="match status" value="1"/>
</dbReference>
<proteinExistence type="predicted"/>
<evidence type="ECO:0008006" key="3">
    <source>
        <dbReference type="Google" id="ProtNLM"/>
    </source>
</evidence>
<dbReference type="Proteomes" id="UP001054889">
    <property type="component" value="Unassembled WGS sequence"/>
</dbReference>
<reference evidence="1" key="2">
    <citation type="submission" date="2021-12" db="EMBL/GenBank/DDBJ databases">
        <title>Resequencing data analysis of finger millet.</title>
        <authorList>
            <person name="Hatakeyama M."/>
            <person name="Aluri S."/>
            <person name="Balachadran M.T."/>
            <person name="Sivarajan S.R."/>
            <person name="Poveda L."/>
            <person name="Shimizu-Inatsugi R."/>
            <person name="Schlapbach R."/>
            <person name="Sreeman S.M."/>
            <person name="Shimizu K.K."/>
        </authorList>
    </citation>
    <scope>NUCLEOTIDE SEQUENCE</scope>
</reference>
<evidence type="ECO:0000313" key="1">
    <source>
        <dbReference type="EMBL" id="GJN23596.1"/>
    </source>
</evidence>
<dbReference type="Pfam" id="PF13365">
    <property type="entry name" value="Trypsin_2"/>
    <property type="match status" value="1"/>
</dbReference>
<dbReference type="InterPro" id="IPR009003">
    <property type="entry name" value="Peptidase_S1_PA"/>
</dbReference>
<dbReference type="AlphaFoldDB" id="A0AAV5EMZ4"/>
<accession>A0AAV5EMZ4</accession>